<evidence type="ECO:0000259" key="1">
    <source>
        <dbReference type="Pfam" id="PF00961"/>
    </source>
</evidence>
<keyword evidence="2" id="KW-0255">Endonuclease</keyword>
<dbReference type="GO" id="GO:0004519">
    <property type="term" value="F:endonuclease activity"/>
    <property type="evidence" value="ECO:0007669"/>
    <property type="project" value="UniProtKB-KW"/>
</dbReference>
<dbReference type="InterPro" id="IPR004860">
    <property type="entry name" value="LAGLIDADG_dom"/>
</dbReference>
<name>A0A2U8GID0_PEDDU</name>
<evidence type="ECO:0000313" key="2">
    <source>
        <dbReference type="EMBL" id="AWI68432.1"/>
    </source>
</evidence>
<keyword evidence="2" id="KW-0150">Chloroplast</keyword>
<dbReference type="GO" id="GO:0005739">
    <property type="term" value="C:mitochondrion"/>
    <property type="evidence" value="ECO:0007669"/>
    <property type="project" value="UniProtKB-ARBA"/>
</dbReference>
<feature type="domain" description="Homing endonuclease LAGLIDADG" evidence="1">
    <location>
        <begin position="10"/>
        <end position="113"/>
    </location>
</feature>
<dbReference type="EMBL" id="MF276980">
    <property type="protein sequence ID" value="AWI68433.1"/>
    <property type="molecule type" value="Genomic_DNA"/>
</dbReference>
<keyword evidence="2" id="KW-0540">Nuclease</keyword>
<dbReference type="SUPFAM" id="SSF55608">
    <property type="entry name" value="Homing endonucleases"/>
    <property type="match status" value="1"/>
</dbReference>
<dbReference type="PANTHER" id="PTHR36181">
    <property type="entry name" value="INTRON-ENCODED ENDONUCLEASE AI3-RELATED"/>
    <property type="match status" value="1"/>
</dbReference>
<proteinExistence type="predicted"/>
<dbReference type="InterPro" id="IPR027434">
    <property type="entry name" value="Homing_endonucl"/>
</dbReference>
<sequence>MSAQLETQWIVGFTDGEGCFNLDVHLHKEMTWGIQMQPEFTVVQAEVDVNILHALKDHFGCGTVGVNRRDEYGIRMQFRVKNIKDLHEKIIPFFEQHKLKTKKRIEFERFRTIVLLMHDGYHRQSLSNFLEIIKQGEQLRERQRPAKQKKREKVNLKLAELRKKLEEDPTL</sequence>
<dbReference type="PANTHER" id="PTHR36181:SF2">
    <property type="entry name" value="INTRON-ENCODED ENDONUCLEASE AI3-RELATED"/>
    <property type="match status" value="1"/>
</dbReference>
<keyword evidence="2" id="KW-0378">Hydrolase</keyword>
<dbReference type="InterPro" id="IPR051289">
    <property type="entry name" value="LAGLIDADG_Endonuclease"/>
</dbReference>
<dbReference type="AlphaFoldDB" id="A0A2U8GID0"/>
<keyword evidence="2" id="KW-0934">Plastid</keyword>
<organism evidence="2">
    <name type="scientific">Pediastrum duplex</name>
    <name type="common">Green alga</name>
    <dbReference type="NCBI Taxonomy" id="3105"/>
    <lineage>
        <taxon>Eukaryota</taxon>
        <taxon>Viridiplantae</taxon>
        <taxon>Chlorophyta</taxon>
        <taxon>core chlorophytes</taxon>
        <taxon>Chlorophyceae</taxon>
        <taxon>CS clade</taxon>
        <taxon>Sphaeropleales</taxon>
        <taxon>Hydrodictyaceae</taxon>
        <taxon>Pediastrum</taxon>
    </lineage>
</organism>
<dbReference type="EMBL" id="MF276980">
    <property type="protein sequence ID" value="AWI68432.1"/>
    <property type="molecule type" value="Genomic_DNA"/>
</dbReference>
<dbReference type="Pfam" id="PF00961">
    <property type="entry name" value="LAGLIDADG_1"/>
    <property type="match status" value="1"/>
</dbReference>
<reference evidence="2" key="1">
    <citation type="journal article" date="2018" name="Am. J. Bot.">
        <title>Organellar phylogenomics inform systematics in the green algal family Hydrodictyaceae (Chlorophyceae) and provide clues to the complex evolutionary history of plastid genomes in the green algal tree of life.</title>
        <authorList>
            <person name="McManus H.A."/>
            <person name="Fucikova K."/>
            <person name="Lewis P.O."/>
            <person name="Lewis L.A."/>
            <person name="Karol K.G."/>
        </authorList>
    </citation>
    <scope>NUCLEOTIDE SEQUENCE</scope>
</reference>
<accession>A0A2U8GID0</accession>
<protein>
    <submittedName>
        <fullName evidence="2">Putative LAGLIDADG homing endonuclease</fullName>
    </submittedName>
</protein>
<dbReference type="Gene3D" id="3.10.28.10">
    <property type="entry name" value="Homing endonucleases"/>
    <property type="match status" value="1"/>
</dbReference>
<geneLocation type="chloroplast" evidence="2"/>